<dbReference type="EMBL" id="QTSX02002196">
    <property type="protein sequence ID" value="KAJ9077472.1"/>
    <property type="molecule type" value="Genomic_DNA"/>
</dbReference>
<gene>
    <name evidence="1" type="ORF">DSO57_1016416</name>
</gene>
<evidence type="ECO:0000313" key="2">
    <source>
        <dbReference type="Proteomes" id="UP001165960"/>
    </source>
</evidence>
<reference evidence="1" key="1">
    <citation type="submission" date="2022-04" db="EMBL/GenBank/DDBJ databases">
        <title>Genome of the entomopathogenic fungus Entomophthora muscae.</title>
        <authorList>
            <person name="Elya C."/>
            <person name="Lovett B.R."/>
            <person name="Lee E."/>
            <person name="Macias A.M."/>
            <person name="Hajek A.E."/>
            <person name="De Bivort B.L."/>
            <person name="Kasson M.T."/>
            <person name="De Fine Licht H.H."/>
            <person name="Stajich J.E."/>
        </authorList>
    </citation>
    <scope>NUCLEOTIDE SEQUENCE</scope>
    <source>
        <strain evidence="1">Berkeley</strain>
    </source>
</reference>
<comment type="caution">
    <text evidence="1">The sequence shown here is derived from an EMBL/GenBank/DDBJ whole genome shotgun (WGS) entry which is preliminary data.</text>
</comment>
<proteinExistence type="predicted"/>
<evidence type="ECO:0000313" key="1">
    <source>
        <dbReference type="EMBL" id="KAJ9077472.1"/>
    </source>
</evidence>
<protein>
    <submittedName>
        <fullName evidence="1">Uncharacterized protein</fullName>
    </submittedName>
</protein>
<keyword evidence="2" id="KW-1185">Reference proteome</keyword>
<accession>A0ACC2TSH7</accession>
<dbReference type="Proteomes" id="UP001165960">
    <property type="component" value="Unassembled WGS sequence"/>
</dbReference>
<organism evidence="1 2">
    <name type="scientific">Entomophthora muscae</name>
    <dbReference type="NCBI Taxonomy" id="34485"/>
    <lineage>
        <taxon>Eukaryota</taxon>
        <taxon>Fungi</taxon>
        <taxon>Fungi incertae sedis</taxon>
        <taxon>Zoopagomycota</taxon>
        <taxon>Entomophthoromycotina</taxon>
        <taxon>Entomophthoromycetes</taxon>
        <taxon>Entomophthorales</taxon>
        <taxon>Entomophthoraceae</taxon>
        <taxon>Entomophthora</taxon>
    </lineage>
</organism>
<name>A0ACC2TSH7_9FUNG</name>
<sequence>MINKLKIWYIHGDKLYPQAIKSKAVLSKCADQQVKFASVTKEFLTYYTREGHLTHLKGIYSDTKIGANFNMKISQFWGVLTLELGALYYLAQFFQKFDIGFLNGVILDDKVYLTNPRQKPLSKPATKVSYTRITRNTDVTYTSTVYPVVTWPRTLDPRVATSCPRVFDTSYQPLVTTEEPSAPVTYPTIDGATTSKSDPTF</sequence>